<evidence type="ECO:0000313" key="4">
    <source>
        <dbReference type="EMBL" id="ADW18235.1"/>
    </source>
</evidence>
<dbReference type="EMBL" id="CP002364">
    <property type="protein sequence ID" value="ADW18235.1"/>
    <property type="molecule type" value="Genomic_DNA"/>
</dbReference>
<keyword evidence="4" id="KW-0808">Transferase</keyword>
<proteinExistence type="predicted"/>
<reference evidence="4 5" key="1">
    <citation type="journal article" date="2011" name="Stand. Genomic Sci.">
        <title>Complete genome sequence of Desulfobulbus propionicus type strain (1pr3).</title>
        <authorList>
            <person name="Pagani I."/>
            <person name="Lapidus A."/>
            <person name="Nolan M."/>
            <person name="Lucas S."/>
            <person name="Hammon N."/>
            <person name="Deshpande S."/>
            <person name="Cheng J.F."/>
            <person name="Chertkov O."/>
            <person name="Davenport K."/>
            <person name="Tapia R."/>
            <person name="Han C."/>
            <person name="Goodwin L."/>
            <person name="Pitluck S."/>
            <person name="Liolios K."/>
            <person name="Mavromatis K."/>
            <person name="Ivanova N."/>
            <person name="Mikhailova N."/>
            <person name="Pati A."/>
            <person name="Chen A."/>
            <person name="Palaniappan K."/>
            <person name="Land M."/>
            <person name="Hauser L."/>
            <person name="Chang Y.J."/>
            <person name="Jeffries C.D."/>
            <person name="Detter J.C."/>
            <person name="Brambilla E."/>
            <person name="Kannan K.P."/>
            <person name="Djao O.D."/>
            <person name="Rohde M."/>
            <person name="Pukall R."/>
            <person name="Spring S."/>
            <person name="Goker M."/>
            <person name="Sikorski J."/>
            <person name="Woyke T."/>
            <person name="Bristow J."/>
            <person name="Eisen J.A."/>
            <person name="Markowitz V."/>
            <person name="Hugenholtz P."/>
            <person name="Kyrpides N.C."/>
            <person name="Klenk H.P."/>
        </authorList>
    </citation>
    <scope>NUCLEOTIDE SEQUENCE [LARGE SCALE GENOMIC DNA]</scope>
    <source>
        <strain evidence="5">ATCC 33891 / DSM 2032 / 1pr3</strain>
    </source>
</reference>
<feature type="domain" description="Glycosyl transferase family 1" evidence="2">
    <location>
        <begin position="211"/>
        <end position="379"/>
    </location>
</feature>
<keyword evidence="1" id="KW-1133">Transmembrane helix</keyword>
<dbReference type="Pfam" id="PF00534">
    <property type="entry name" value="Glycos_transf_1"/>
    <property type="match status" value="1"/>
</dbReference>
<name>A0A7U3YMT0_DESPD</name>
<dbReference type="PANTHER" id="PTHR45947">
    <property type="entry name" value="SULFOQUINOVOSYL TRANSFERASE SQD2"/>
    <property type="match status" value="1"/>
</dbReference>
<organism evidence="4 5">
    <name type="scientific">Desulfobulbus propionicus (strain ATCC 33891 / DSM 2032 / VKM B-1956 / 1pr3)</name>
    <dbReference type="NCBI Taxonomy" id="577650"/>
    <lineage>
        <taxon>Bacteria</taxon>
        <taxon>Pseudomonadati</taxon>
        <taxon>Thermodesulfobacteriota</taxon>
        <taxon>Desulfobulbia</taxon>
        <taxon>Desulfobulbales</taxon>
        <taxon>Desulfobulbaceae</taxon>
        <taxon>Desulfobulbus</taxon>
    </lineage>
</organism>
<dbReference type="GO" id="GO:0016757">
    <property type="term" value="F:glycosyltransferase activity"/>
    <property type="evidence" value="ECO:0007669"/>
    <property type="project" value="InterPro"/>
</dbReference>
<accession>A0A7U3YMT0</accession>
<dbReference type="AlphaFoldDB" id="A0A7U3YMT0"/>
<dbReference type="Pfam" id="PF13439">
    <property type="entry name" value="Glyco_transf_4"/>
    <property type="match status" value="1"/>
</dbReference>
<keyword evidence="1" id="KW-0472">Membrane</keyword>
<dbReference type="PANTHER" id="PTHR45947:SF3">
    <property type="entry name" value="SULFOQUINOVOSYL TRANSFERASE SQD2"/>
    <property type="match status" value="1"/>
</dbReference>
<evidence type="ECO:0000256" key="1">
    <source>
        <dbReference type="SAM" id="Phobius"/>
    </source>
</evidence>
<dbReference type="SUPFAM" id="SSF53756">
    <property type="entry name" value="UDP-Glycosyltransferase/glycogen phosphorylase"/>
    <property type="match status" value="1"/>
</dbReference>
<keyword evidence="5" id="KW-1185">Reference proteome</keyword>
<feature type="domain" description="Glycosyltransferase subfamily 4-like N-terminal" evidence="3">
    <location>
        <begin position="23"/>
        <end position="199"/>
    </location>
</feature>
<feature type="transmembrane region" description="Helical" evidence="1">
    <location>
        <begin position="86"/>
        <end position="107"/>
    </location>
</feature>
<dbReference type="InterPro" id="IPR001296">
    <property type="entry name" value="Glyco_trans_1"/>
</dbReference>
<keyword evidence="1" id="KW-0812">Transmembrane</keyword>
<dbReference type="Proteomes" id="UP000006365">
    <property type="component" value="Chromosome"/>
</dbReference>
<dbReference type="InterPro" id="IPR050194">
    <property type="entry name" value="Glycosyltransferase_grp1"/>
</dbReference>
<evidence type="ECO:0000259" key="2">
    <source>
        <dbReference type="Pfam" id="PF00534"/>
    </source>
</evidence>
<gene>
    <name evidence="4" type="ordered locus">Despr_2087</name>
</gene>
<dbReference type="KEGG" id="dpr:Despr_2087"/>
<dbReference type="Gene3D" id="3.40.50.2000">
    <property type="entry name" value="Glycogen Phosphorylase B"/>
    <property type="match status" value="2"/>
</dbReference>
<evidence type="ECO:0000259" key="3">
    <source>
        <dbReference type="Pfam" id="PF13439"/>
    </source>
</evidence>
<protein>
    <submittedName>
        <fullName evidence="4">Glycosyl transferase group 1</fullName>
    </submittedName>
</protein>
<evidence type="ECO:0000313" key="5">
    <source>
        <dbReference type="Proteomes" id="UP000006365"/>
    </source>
</evidence>
<sequence length="414" mass="46309">MKPKLLVVTSTFPRWQNDTDPPFVYELSRRLVETFDVTVHTPHYPGALREERICGMHIHRFRYFFASCERLAGGQGIVPKLRRNKLYHLLLPFFLVAQFFSLLLLVAKIRPDVIHAHWLVPQGFWAVVIKKLFKVPVIITAHGADVFGLRTPAVIAAKKWIVNNADRVITVSSALARILCADTQSHQKPDIIPMGVDASLFSPNKKNEAIRERYGIHGPFLLFVGRLTEKKGVRYLIDAMPKVINDFPDAKLLIVGHGELEHELRNQVRQLGFDKVVLFAGGISNDQLPVYYATADLFIGPSVQVRNGDTEGFGLTFVEAAMSGCLVIGTRVGGIEDILVDGQTGFLVPPGNTSLLAAKIIHIAKSKENYEEIRRKARRLISGKFDWVVVAEQYAMICLSCSGQSRQFAKVAKD</sequence>
<dbReference type="InterPro" id="IPR028098">
    <property type="entry name" value="Glyco_trans_4-like_N"/>
</dbReference>